<sequence length="158" mass="18430">MHSETSALGAKKYLLLDSIRSCLNVWAMMRTCDGAGFDKIILTGFTPIPPRKDISKTAIWAQDSVDWEYYDDIISIVSELKEKWFKIVVLEQNEKSIDLRDFVPKKWEDICIVLWNEIEWVRSEVIKKADYLVEIPMFWKKQSLNVATSAGILMYKFV</sequence>
<keyword evidence="1 4" id="KW-0489">Methyltransferase</keyword>
<accession>K2BX03</accession>
<comment type="caution">
    <text evidence="4">The sequence shown here is derived from an EMBL/GenBank/DDBJ whole genome shotgun (WGS) entry which is preliminary data.</text>
</comment>
<gene>
    <name evidence="4" type="ORF">ACD_49C00021G0019</name>
</gene>
<dbReference type="InterPro" id="IPR029026">
    <property type="entry name" value="tRNA_m1G_MTases_N"/>
</dbReference>
<reference evidence="4" key="1">
    <citation type="journal article" date="2012" name="Science">
        <title>Fermentation, hydrogen, and sulfur metabolism in multiple uncultivated bacterial phyla.</title>
        <authorList>
            <person name="Wrighton K.C."/>
            <person name="Thomas B.C."/>
            <person name="Sharon I."/>
            <person name="Miller C.S."/>
            <person name="Castelle C.J."/>
            <person name="VerBerkmoes N.C."/>
            <person name="Wilkins M.J."/>
            <person name="Hettich R.L."/>
            <person name="Lipton M.S."/>
            <person name="Williams K.H."/>
            <person name="Long P.E."/>
            <person name="Banfield J.F."/>
        </authorList>
    </citation>
    <scope>NUCLEOTIDE SEQUENCE [LARGE SCALE GENOMIC DNA]</scope>
</reference>
<evidence type="ECO:0000256" key="1">
    <source>
        <dbReference type="ARBA" id="ARBA00022603"/>
    </source>
</evidence>
<name>K2BX03_9BACT</name>
<dbReference type="GO" id="GO:0006396">
    <property type="term" value="P:RNA processing"/>
    <property type="evidence" value="ECO:0007669"/>
    <property type="project" value="InterPro"/>
</dbReference>
<dbReference type="EMBL" id="AMFJ01021607">
    <property type="protein sequence ID" value="EKD66704.1"/>
    <property type="molecule type" value="Genomic_DNA"/>
</dbReference>
<dbReference type="AlphaFoldDB" id="K2BX03"/>
<dbReference type="GO" id="GO:0005829">
    <property type="term" value="C:cytosol"/>
    <property type="evidence" value="ECO:0007669"/>
    <property type="project" value="TreeGrafter"/>
</dbReference>
<organism evidence="4">
    <name type="scientific">uncultured bacterium</name>
    <name type="common">gcode 4</name>
    <dbReference type="NCBI Taxonomy" id="1234023"/>
    <lineage>
        <taxon>Bacteria</taxon>
        <taxon>environmental samples</taxon>
    </lineage>
</organism>
<dbReference type="InterPro" id="IPR029028">
    <property type="entry name" value="Alpha/beta_knot_MTases"/>
</dbReference>
<protein>
    <submittedName>
        <fullName evidence="4">tRNA/rRNA methyltransferase (SpoU)</fullName>
    </submittedName>
</protein>
<dbReference type="PANTHER" id="PTHR46429:SF1">
    <property type="entry name" value="23S RRNA (GUANOSINE-2'-O-)-METHYLTRANSFERASE RLMB"/>
    <property type="match status" value="1"/>
</dbReference>
<dbReference type="GO" id="GO:0003723">
    <property type="term" value="F:RNA binding"/>
    <property type="evidence" value="ECO:0007669"/>
    <property type="project" value="InterPro"/>
</dbReference>
<dbReference type="Gene3D" id="3.40.1280.10">
    <property type="match status" value="1"/>
</dbReference>
<dbReference type="GO" id="GO:0008173">
    <property type="term" value="F:RNA methyltransferase activity"/>
    <property type="evidence" value="ECO:0007669"/>
    <property type="project" value="InterPro"/>
</dbReference>
<proteinExistence type="predicted"/>
<feature type="domain" description="tRNA/rRNA methyltransferase SpoU type" evidence="3">
    <location>
        <begin position="13"/>
        <end position="155"/>
    </location>
</feature>
<evidence type="ECO:0000259" key="3">
    <source>
        <dbReference type="Pfam" id="PF00588"/>
    </source>
</evidence>
<evidence type="ECO:0000256" key="2">
    <source>
        <dbReference type="ARBA" id="ARBA00022679"/>
    </source>
</evidence>
<dbReference type="InterPro" id="IPR001537">
    <property type="entry name" value="SpoU_MeTrfase"/>
</dbReference>
<evidence type="ECO:0000313" key="4">
    <source>
        <dbReference type="EMBL" id="EKD66704.1"/>
    </source>
</evidence>
<dbReference type="Pfam" id="PF00588">
    <property type="entry name" value="SpoU_methylase"/>
    <property type="match status" value="1"/>
</dbReference>
<dbReference type="InterPro" id="IPR004441">
    <property type="entry name" value="rRNA_MeTrfase_TrmH"/>
</dbReference>
<keyword evidence="2 4" id="KW-0808">Transferase</keyword>
<dbReference type="PANTHER" id="PTHR46429">
    <property type="entry name" value="23S RRNA (GUANOSINE-2'-O-)-METHYLTRANSFERASE RLMB"/>
    <property type="match status" value="1"/>
</dbReference>
<dbReference type="GO" id="GO:0032259">
    <property type="term" value="P:methylation"/>
    <property type="evidence" value="ECO:0007669"/>
    <property type="project" value="UniProtKB-KW"/>
</dbReference>
<dbReference type="SUPFAM" id="SSF75217">
    <property type="entry name" value="alpha/beta knot"/>
    <property type="match status" value="1"/>
</dbReference>